<dbReference type="VEuPathDB" id="TriTrypDB:TCDM_12506"/>
<protein>
    <submittedName>
        <fullName evidence="2">Uncharacterized protein</fullName>
    </submittedName>
</protein>
<gene>
    <name evidence="2" type="ORF">TCDM_12506</name>
</gene>
<organism evidence="2 3">
    <name type="scientific">Trypanosoma cruzi Dm28c</name>
    <dbReference type="NCBI Taxonomy" id="1416333"/>
    <lineage>
        <taxon>Eukaryota</taxon>
        <taxon>Discoba</taxon>
        <taxon>Euglenozoa</taxon>
        <taxon>Kinetoplastea</taxon>
        <taxon>Metakinetoplastina</taxon>
        <taxon>Trypanosomatida</taxon>
        <taxon>Trypanosomatidae</taxon>
        <taxon>Trypanosoma</taxon>
        <taxon>Schizotrypanum</taxon>
    </lineage>
</organism>
<comment type="caution">
    <text evidence="2">The sequence shown here is derived from an EMBL/GenBank/DDBJ whole genome shotgun (WGS) entry which is preliminary data.</text>
</comment>
<dbReference type="AlphaFoldDB" id="V5CLE1"/>
<reference evidence="2 3" key="1">
    <citation type="journal article" date="2014" name="Genome Announc.">
        <title>Trypanosoma cruzi Clone Dm28c Draft Genome Sequence.</title>
        <authorList>
            <person name="Grisard E.C."/>
            <person name="Teixeira S.M."/>
            <person name="de Almeida L.G."/>
            <person name="Stoco P.H."/>
            <person name="Gerber A.L."/>
            <person name="Talavera-Lopez C."/>
            <person name="Lima O.C."/>
            <person name="Andersson B."/>
            <person name="de Vasconcelos A.T."/>
        </authorList>
    </citation>
    <scope>NUCLEOTIDE SEQUENCE [LARGE SCALE GENOMIC DNA]</scope>
    <source>
        <strain evidence="2 3">Dm28c</strain>
    </source>
</reference>
<evidence type="ECO:0000256" key="1">
    <source>
        <dbReference type="SAM" id="MobiDB-lite"/>
    </source>
</evidence>
<accession>V5CLE1</accession>
<dbReference type="Proteomes" id="UP000017861">
    <property type="component" value="Unassembled WGS sequence"/>
</dbReference>
<feature type="region of interest" description="Disordered" evidence="1">
    <location>
        <begin position="131"/>
        <end position="150"/>
    </location>
</feature>
<feature type="region of interest" description="Disordered" evidence="1">
    <location>
        <begin position="1"/>
        <end position="37"/>
    </location>
</feature>
<evidence type="ECO:0000313" key="3">
    <source>
        <dbReference type="Proteomes" id="UP000017861"/>
    </source>
</evidence>
<feature type="compositionally biased region" description="Low complexity" evidence="1">
    <location>
        <begin position="84"/>
        <end position="105"/>
    </location>
</feature>
<sequence length="150" mass="16505">MPVRKRIPKRREKETKNKLFPRSGHTSNNASNNNRIKHHTRQLTAAVSSLSPIFMAAPHRTPRESIAPPPSSFPRLPCTNSHGTQSSPSTPVATPPSTTQQSTAQKPLLKSHTRNKARDATSCYADTAVSSTSCQPFGRHTVQSINRTEK</sequence>
<dbReference type="EMBL" id="AYLP01000597">
    <property type="protein sequence ID" value="ESS56176.1"/>
    <property type="molecule type" value="Genomic_DNA"/>
</dbReference>
<feature type="compositionally biased region" description="Basic residues" evidence="1">
    <location>
        <begin position="1"/>
        <end position="10"/>
    </location>
</feature>
<proteinExistence type="predicted"/>
<evidence type="ECO:0000313" key="2">
    <source>
        <dbReference type="EMBL" id="ESS56176.1"/>
    </source>
</evidence>
<feature type="region of interest" description="Disordered" evidence="1">
    <location>
        <begin position="54"/>
        <end position="125"/>
    </location>
</feature>
<name>V5CLE1_TRYCR</name>
<feature type="compositionally biased region" description="Polar residues" evidence="1">
    <location>
        <begin position="24"/>
        <end position="34"/>
    </location>
</feature>